<dbReference type="PANTHER" id="PTHR23419">
    <property type="entry name" value="DIVALENT CATION TOLERANCE CUTA-RELATED"/>
    <property type="match status" value="1"/>
</dbReference>
<dbReference type="PANTHER" id="PTHR23419:SF8">
    <property type="entry name" value="FI09726P"/>
    <property type="match status" value="1"/>
</dbReference>
<dbReference type="SUPFAM" id="SSF54913">
    <property type="entry name" value="GlnB-like"/>
    <property type="match status" value="1"/>
</dbReference>
<dbReference type="Proteomes" id="UP000656881">
    <property type="component" value="Unassembled WGS sequence"/>
</dbReference>
<evidence type="ECO:0000313" key="2">
    <source>
        <dbReference type="EMBL" id="GGO54286.1"/>
    </source>
</evidence>
<evidence type="ECO:0000313" key="3">
    <source>
        <dbReference type="Proteomes" id="UP000656881"/>
    </source>
</evidence>
<sequence length="118" mass="13109">MCPRTATLTAMTDFVQVSTATESREQAVELARTAVRDRLAAGAQVIGPVTSVFWHNGEFGTGEEWQLLLKTTTDRYPQLEKHLVDHHPWTNPEVCATPITSGAERCLQWIRSATTPTD</sequence>
<keyword evidence="3" id="KW-1185">Reference proteome</keyword>
<gene>
    <name evidence="2" type="primary">cutA</name>
    <name evidence="2" type="ORF">GCM10012286_63690</name>
</gene>
<dbReference type="InterPro" id="IPR015867">
    <property type="entry name" value="N-reg_PII/ATP_PRibTrfase_C"/>
</dbReference>
<dbReference type="Gene3D" id="3.30.70.120">
    <property type="match status" value="1"/>
</dbReference>
<dbReference type="InterPro" id="IPR011322">
    <property type="entry name" value="N-reg_PII-like_a/b"/>
</dbReference>
<reference evidence="3" key="1">
    <citation type="journal article" date="2019" name="Int. J. Syst. Evol. Microbiol.">
        <title>The Global Catalogue of Microorganisms (GCM) 10K type strain sequencing project: providing services to taxonomists for standard genome sequencing and annotation.</title>
        <authorList>
            <consortium name="The Broad Institute Genomics Platform"/>
            <consortium name="The Broad Institute Genome Sequencing Center for Infectious Disease"/>
            <person name="Wu L."/>
            <person name="Ma J."/>
        </authorList>
    </citation>
    <scope>NUCLEOTIDE SEQUENCE [LARGE SCALE GENOMIC DNA]</scope>
    <source>
        <strain evidence="3">CGMCC 4.7349</strain>
    </source>
</reference>
<comment type="caution">
    <text evidence="2">The sequence shown here is derived from an EMBL/GenBank/DDBJ whole genome shotgun (WGS) entry which is preliminary data.</text>
</comment>
<accession>A0ABQ2MM69</accession>
<protein>
    <submittedName>
        <fullName evidence="2">Divalent cation tolerance protein</fullName>
    </submittedName>
</protein>
<organism evidence="2 3">
    <name type="scientific">Streptomyces lasiicapitis</name>
    <dbReference type="NCBI Taxonomy" id="1923961"/>
    <lineage>
        <taxon>Bacteria</taxon>
        <taxon>Bacillati</taxon>
        <taxon>Actinomycetota</taxon>
        <taxon>Actinomycetes</taxon>
        <taxon>Kitasatosporales</taxon>
        <taxon>Streptomycetaceae</taxon>
        <taxon>Streptomyces</taxon>
    </lineage>
</organism>
<comment type="similarity">
    <text evidence="1">Belongs to the CutA family.</text>
</comment>
<dbReference type="EMBL" id="BMNG01000015">
    <property type="protein sequence ID" value="GGO54286.1"/>
    <property type="molecule type" value="Genomic_DNA"/>
</dbReference>
<evidence type="ECO:0000256" key="1">
    <source>
        <dbReference type="ARBA" id="ARBA00010169"/>
    </source>
</evidence>
<name>A0ABQ2MM69_9ACTN</name>
<dbReference type="InterPro" id="IPR004323">
    <property type="entry name" value="Ion_tolerance_CutA"/>
</dbReference>
<dbReference type="Pfam" id="PF03091">
    <property type="entry name" value="CutA1"/>
    <property type="match status" value="1"/>
</dbReference>
<proteinExistence type="inferred from homology"/>